<evidence type="ECO:0000313" key="2">
    <source>
        <dbReference type="Proteomes" id="UP000494105"/>
    </source>
</evidence>
<dbReference type="EMBL" id="CADILD010000001">
    <property type="protein sequence ID" value="CAB3844198.1"/>
    <property type="molecule type" value="Genomic_DNA"/>
</dbReference>
<name>A0A6S7CMX4_9BURK</name>
<proteinExistence type="predicted"/>
<reference evidence="1 2" key="1">
    <citation type="submission" date="2020-04" db="EMBL/GenBank/DDBJ databases">
        <authorList>
            <person name="De Canck E."/>
        </authorList>
    </citation>
    <scope>NUCLEOTIDE SEQUENCE [LARGE SCALE GENOMIC DNA]</scope>
    <source>
        <strain evidence="1 2">LMG 1861</strain>
    </source>
</reference>
<dbReference type="AlphaFoldDB" id="A0A6S7CMX4"/>
<gene>
    <name evidence="1" type="ORF">LMG1861_01456</name>
</gene>
<protein>
    <submittedName>
        <fullName evidence="1">Uncharacterized protein</fullName>
    </submittedName>
</protein>
<dbReference type="Proteomes" id="UP000494105">
    <property type="component" value="Unassembled WGS sequence"/>
</dbReference>
<evidence type="ECO:0000313" key="1">
    <source>
        <dbReference type="EMBL" id="CAB3844198.1"/>
    </source>
</evidence>
<accession>A0A6S7CMX4</accession>
<sequence length="192" mass="21349">MACTSRSEICMRCGGEVEEATGRMCCAVRPKYGPSNVPRETLNAVGVVAEVAGALFHVKHGLRSPGAILKIRRSDVLYCTKWDLHEMGGEMEEATGRMCFAIRPNHGPSNVPRETSLSYIRSMNGQTLAIERCSTSEMFHVKHHAHPRFVLRPRILSSPRRAAELPNSGRCQHIRGVSRSTLPIVDAFRRQP</sequence>
<organism evidence="1 2">
    <name type="scientific">Achromobacter piechaudii</name>
    <dbReference type="NCBI Taxonomy" id="72556"/>
    <lineage>
        <taxon>Bacteria</taxon>
        <taxon>Pseudomonadati</taxon>
        <taxon>Pseudomonadota</taxon>
        <taxon>Betaproteobacteria</taxon>
        <taxon>Burkholderiales</taxon>
        <taxon>Alcaligenaceae</taxon>
        <taxon>Achromobacter</taxon>
    </lineage>
</organism>